<dbReference type="EMBL" id="CP036339">
    <property type="protein sequence ID" value="QDT74703.1"/>
    <property type="molecule type" value="Genomic_DNA"/>
</dbReference>
<proteinExistence type="predicted"/>
<dbReference type="KEGG" id="llh:I41_39020"/>
<protein>
    <submittedName>
        <fullName evidence="2">Uncharacterized protein</fullName>
    </submittedName>
</protein>
<gene>
    <name evidence="2" type="ORF">I41_39020</name>
</gene>
<keyword evidence="1" id="KW-0472">Membrane</keyword>
<feature type="transmembrane region" description="Helical" evidence="1">
    <location>
        <begin position="67"/>
        <end position="90"/>
    </location>
</feature>
<accession>A0A517U267</accession>
<dbReference type="AlphaFoldDB" id="A0A517U267"/>
<evidence type="ECO:0000313" key="3">
    <source>
        <dbReference type="Proteomes" id="UP000317909"/>
    </source>
</evidence>
<dbReference type="RefSeq" id="WP_145434441.1">
    <property type="nucleotide sequence ID" value="NZ_CP036339.1"/>
</dbReference>
<keyword evidence="1" id="KW-0812">Transmembrane</keyword>
<reference evidence="2 3" key="1">
    <citation type="submission" date="2019-02" db="EMBL/GenBank/DDBJ databases">
        <title>Deep-cultivation of Planctomycetes and their phenomic and genomic characterization uncovers novel biology.</title>
        <authorList>
            <person name="Wiegand S."/>
            <person name="Jogler M."/>
            <person name="Boedeker C."/>
            <person name="Pinto D."/>
            <person name="Vollmers J."/>
            <person name="Rivas-Marin E."/>
            <person name="Kohn T."/>
            <person name="Peeters S.H."/>
            <person name="Heuer A."/>
            <person name="Rast P."/>
            <person name="Oberbeckmann S."/>
            <person name="Bunk B."/>
            <person name="Jeske O."/>
            <person name="Meyerdierks A."/>
            <person name="Storesund J.E."/>
            <person name="Kallscheuer N."/>
            <person name="Luecker S."/>
            <person name="Lage O.M."/>
            <person name="Pohl T."/>
            <person name="Merkel B.J."/>
            <person name="Hornburger P."/>
            <person name="Mueller R.-W."/>
            <person name="Bruemmer F."/>
            <person name="Labrenz M."/>
            <person name="Spormann A.M."/>
            <person name="Op den Camp H."/>
            <person name="Overmann J."/>
            <person name="Amann R."/>
            <person name="Jetten M.S.M."/>
            <person name="Mascher T."/>
            <person name="Medema M.H."/>
            <person name="Devos D.P."/>
            <person name="Kaster A.-K."/>
            <person name="Ovreas L."/>
            <person name="Rohde M."/>
            <person name="Galperin M.Y."/>
            <person name="Jogler C."/>
        </authorList>
    </citation>
    <scope>NUCLEOTIDE SEQUENCE [LARGE SCALE GENOMIC DNA]</scope>
    <source>
        <strain evidence="2 3">I41</strain>
    </source>
</reference>
<organism evidence="2 3">
    <name type="scientific">Lacipirellula limnantheis</name>
    <dbReference type="NCBI Taxonomy" id="2528024"/>
    <lineage>
        <taxon>Bacteria</taxon>
        <taxon>Pseudomonadati</taxon>
        <taxon>Planctomycetota</taxon>
        <taxon>Planctomycetia</taxon>
        <taxon>Pirellulales</taxon>
        <taxon>Lacipirellulaceae</taxon>
        <taxon>Lacipirellula</taxon>
    </lineage>
</organism>
<keyword evidence="1" id="KW-1133">Transmembrane helix</keyword>
<name>A0A517U267_9BACT</name>
<evidence type="ECO:0000256" key="1">
    <source>
        <dbReference type="SAM" id="Phobius"/>
    </source>
</evidence>
<sequence>MLTLASFNGGPSDFQAFTGIVIVVLVTLVGSALLKSAPVSAILGAIVASAMMLGQAALYGGYLGAEIVLAAYAIGGAIIGGIGGGISSWIKHRRNRRP</sequence>
<feature type="transmembrane region" description="Helical" evidence="1">
    <location>
        <begin position="41"/>
        <end position="61"/>
    </location>
</feature>
<keyword evidence="3" id="KW-1185">Reference proteome</keyword>
<feature type="transmembrane region" description="Helical" evidence="1">
    <location>
        <begin position="14"/>
        <end position="34"/>
    </location>
</feature>
<evidence type="ECO:0000313" key="2">
    <source>
        <dbReference type="EMBL" id="QDT74703.1"/>
    </source>
</evidence>
<dbReference type="Proteomes" id="UP000317909">
    <property type="component" value="Chromosome"/>
</dbReference>